<comment type="caution">
    <text evidence="1">The sequence shown here is derived from an EMBL/GenBank/DDBJ whole genome shotgun (WGS) entry which is preliminary data.</text>
</comment>
<evidence type="ECO:0000313" key="1">
    <source>
        <dbReference type="EMBL" id="RRT47797.1"/>
    </source>
</evidence>
<dbReference type="AlphaFoldDB" id="A0A426Y7V2"/>
<sequence length="134" mass="15930">MEKHPQMSYLKYMLISTKEEVRKAFRYDFKANQYVRIIDRRKKIILTKLCLKAYYLNPTIQYRYALRTQNDLLMALRNVIYRILSYATDTTEALTEGRYFRETIGSFSDVVAVSCHYTIGHGENKLHILIANYI</sequence>
<evidence type="ECO:0000313" key="2">
    <source>
        <dbReference type="Proteomes" id="UP000287651"/>
    </source>
</evidence>
<protein>
    <submittedName>
        <fullName evidence="1">Uncharacterized protein</fullName>
    </submittedName>
</protein>
<accession>A0A426Y7V2</accession>
<proteinExistence type="predicted"/>
<organism evidence="1 2">
    <name type="scientific">Ensete ventricosum</name>
    <name type="common">Abyssinian banana</name>
    <name type="synonym">Musa ensete</name>
    <dbReference type="NCBI Taxonomy" id="4639"/>
    <lineage>
        <taxon>Eukaryota</taxon>
        <taxon>Viridiplantae</taxon>
        <taxon>Streptophyta</taxon>
        <taxon>Embryophyta</taxon>
        <taxon>Tracheophyta</taxon>
        <taxon>Spermatophyta</taxon>
        <taxon>Magnoliopsida</taxon>
        <taxon>Liliopsida</taxon>
        <taxon>Zingiberales</taxon>
        <taxon>Musaceae</taxon>
        <taxon>Ensete</taxon>
    </lineage>
</organism>
<gene>
    <name evidence="1" type="ORF">B296_00037495</name>
</gene>
<dbReference type="Proteomes" id="UP000287651">
    <property type="component" value="Unassembled WGS sequence"/>
</dbReference>
<name>A0A426Y7V2_ENSVE</name>
<reference evidence="1 2" key="1">
    <citation type="journal article" date="2014" name="Agronomy (Basel)">
        <title>A Draft Genome Sequence for Ensete ventricosum, the Drought-Tolerant Tree Against Hunger.</title>
        <authorList>
            <person name="Harrison J."/>
            <person name="Moore K.A."/>
            <person name="Paszkiewicz K."/>
            <person name="Jones T."/>
            <person name="Grant M."/>
            <person name="Ambacheew D."/>
            <person name="Muzemil S."/>
            <person name="Studholme D.J."/>
        </authorList>
    </citation>
    <scope>NUCLEOTIDE SEQUENCE [LARGE SCALE GENOMIC DNA]</scope>
</reference>
<dbReference type="EMBL" id="AMZH03014339">
    <property type="protein sequence ID" value="RRT47797.1"/>
    <property type="molecule type" value="Genomic_DNA"/>
</dbReference>